<evidence type="ECO:0000256" key="1">
    <source>
        <dbReference type="SAM" id="MobiDB-lite"/>
    </source>
</evidence>
<protein>
    <submittedName>
        <fullName evidence="2">Uncharacterized protein</fullName>
    </submittedName>
</protein>
<feature type="region of interest" description="Disordered" evidence="1">
    <location>
        <begin position="1"/>
        <end position="50"/>
    </location>
</feature>
<organism evidence="2">
    <name type="scientific">uncultured Nocardioides sp</name>
    <dbReference type="NCBI Taxonomy" id="198441"/>
    <lineage>
        <taxon>Bacteria</taxon>
        <taxon>Bacillati</taxon>
        <taxon>Actinomycetota</taxon>
        <taxon>Actinomycetes</taxon>
        <taxon>Propionibacteriales</taxon>
        <taxon>Nocardioidaceae</taxon>
        <taxon>Nocardioides</taxon>
        <taxon>environmental samples</taxon>
    </lineage>
</organism>
<accession>A0A6J4N5R3</accession>
<proteinExistence type="predicted"/>
<reference evidence="2" key="1">
    <citation type="submission" date="2020-02" db="EMBL/GenBank/DDBJ databases">
        <authorList>
            <person name="Meier V. D."/>
        </authorList>
    </citation>
    <scope>NUCLEOTIDE SEQUENCE</scope>
    <source>
        <strain evidence="2">AVDCRST_MAG06</strain>
    </source>
</reference>
<evidence type="ECO:0000313" key="2">
    <source>
        <dbReference type="EMBL" id="CAA9373956.1"/>
    </source>
</evidence>
<feature type="compositionally biased region" description="Polar residues" evidence="1">
    <location>
        <begin position="17"/>
        <end position="27"/>
    </location>
</feature>
<gene>
    <name evidence="2" type="ORF">AVDCRST_MAG06-306</name>
</gene>
<dbReference type="EMBL" id="CADCUP010000025">
    <property type="protein sequence ID" value="CAA9373956.1"/>
    <property type="molecule type" value="Genomic_DNA"/>
</dbReference>
<dbReference type="AlphaFoldDB" id="A0A6J4N5R3"/>
<name>A0A6J4N5R3_9ACTN</name>
<sequence length="50" mass="5444">MSAPDDGERPHRRRSVVLTSYEGQAHSSGGRAPDPGPAPTTPRGVHRRPW</sequence>